<dbReference type="eggNOG" id="COG1714">
    <property type="taxonomic scope" value="Bacteria"/>
</dbReference>
<dbReference type="Proteomes" id="UP000184396">
    <property type="component" value="Unassembled WGS sequence"/>
</dbReference>
<dbReference type="PANTHER" id="PTHR36115">
    <property type="entry name" value="PROLINE-RICH ANTIGEN HOMOLOG-RELATED"/>
    <property type="match status" value="1"/>
</dbReference>
<dbReference type="InterPro" id="IPR010432">
    <property type="entry name" value="RDD"/>
</dbReference>
<comment type="subcellular location">
    <subcellularLocation>
        <location evidence="1">Cell membrane</location>
        <topology evidence="1">Multi-pass membrane protein</topology>
    </subcellularLocation>
</comment>
<evidence type="ECO:0000256" key="6">
    <source>
        <dbReference type="SAM" id="Phobius"/>
    </source>
</evidence>
<feature type="transmembrane region" description="Helical" evidence="6">
    <location>
        <begin position="28"/>
        <end position="49"/>
    </location>
</feature>
<keyword evidence="4 6" id="KW-1133">Transmembrane helix</keyword>
<evidence type="ECO:0000256" key="3">
    <source>
        <dbReference type="ARBA" id="ARBA00022692"/>
    </source>
</evidence>
<keyword evidence="3 6" id="KW-0812">Transmembrane</keyword>
<organism evidence="8 9">
    <name type="scientific">Algibacter luteus</name>
    <dbReference type="NCBI Taxonomy" id="1178825"/>
    <lineage>
        <taxon>Bacteria</taxon>
        <taxon>Pseudomonadati</taxon>
        <taxon>Bacteroidota</taxon>
        <taxon>Flavobacteriia</taxon>
        <taxon>Flavobacteriales</taxon>
        <taxon>Flavobacteriaceae</taxon>
        <taxon>Algibacter</taxon>
    </lineage>
</organism>
<evidence type="ECO:0000256" key="5">
    <source>
        <dbReference type="ARBA" id="ARBA00023136"/>
    </source>
</evidence>
<evidence type="ECO:0000313" key="9">
    <source>
        <dbReference type="Proteomes" id="UP000184396"/>
    </source>
</evidence>
<protein>
    <submittedName>
        <fullName evidence="8">Uncharacterized membrane protein YckC, RDD family</fullName>
    </submittedName>
</protein>
<evidence type="ECO:0000256" key="2">
    <source>
        <dbReference type="ARBA" id="ARBA00022475"/>
    </source>
</evidence>
<keyword evidence="9" id="KW-1185">Reference proteome</keyword>
<feature type="transmembrane region" description="Helical" evidence="6">
    <location>
        <begin position="55"/>
        <end position="79"/>
    </location>
</feature>
<dbReference type="Pfam" id="PF06271">
    <property type="entry name" value="RDD"/>
    <property type="match status" value="1"/>
</dbReference>
<feature type="domain" description="RDD" evidence="7">
    <location>
        <begin position="13"/>
        <end position="126"/>
    </location>
</feature>
<evidence type="ECO:0000259" key="7">
    <source>
        <dbReference type="Pfam" id="PF06271"/>
    </source>
</evidence>
<evidence type="ECO:0000256" key="4">
    <source>
        <dbReference type="ARBA" id="ARBA00022989"/>
    </source>
</evidence>
<dbReference type="EMBL" id="FQYK01000003">
    <property type="protein sequence ID" value="SHI75637.1"/>
    <property type="molecule type" value="Genomic_DNA"/>
</dbReference>
<evidence type="ECO:0000313" key="8">
    <source>
        <dbReference type="EMBL" id="SHI75637.1"/>
    </source>
</evidence>
<reference evidence="8 9" key="1">
    <citation type="submission" date="2016-11" db="EMBL/GenBank/DDBJ databases">
        <authorList>
            <person name="Jaros S."/>
            <person name="Januszkiewicz K."/>
            <person name="Wedrychowicz H."/>
        </authorList>
    </citation>
    <scope>NUCLEOTIDE SEQUENCE [LARGE SCALE GENOMIC DNA]</scope>
    <source>
        <strain evidence="8 9">CGMCC 1.12213</strain>
    </source>
</reference>
<dbReference type="InterPro" id="IPR051791">
    <property type="entry name" value="Pra-immunoreactive"/>
</dbReference>
<dbReference type="PANTHER" id="PTHR36115:SF4">
    <property type="entry name" value="MEMBRANE PROTEIN"/>
    <property type="match status" value="1"/>
</dbReference>
<dbReference type="GO" id="GO:0005886">
    <property type="term" value="C:plasma membrane"/>
    <property type="evidence" value="ECO:0007669"/>
    <property type="project" value="UniProtKB-SubCell"/>
</dbReference>
<keyword evidence="2" id="KW-1003">Cell membrane</keyword>
<dbReference type="AlphaFoldDB" id="A0A1M6DQY8"/>
<accession>A0A1M6DQY8</accession>
<name>A0A1M6DQY8_9FLAO</name>
<keyword evidence="5 6" id="KW-0472">Membrane</keyword>
<proteinExistence type="predicted"/>
<evidence type="ECO:0000256" key="1">
    <source>
        <dbReference type="ARBA" id="ARBA00004651"/>
    </source>
</evidence>
<gene>
    <name evidence="8" type="ORF">SAMN05216261_1702</name>
</gene>
<dbReference type="STRING" id="1178825.SAMN05216261_1702"/>
<dbReference type="OrthoDB" id="762068at2"/>
<sequence length="167" mass="18838">MDQNNFLVTADLYASKEKRFINMVIDTIGYYAFSFIIGLILGVFELLGISGPLNFIASMGTIGSFIFSISIMLAYFCLLEVPFQKSLGKFATKTIVVMEDGSKPTFQDIFIRSLCRLIPFEAFSFLGQDGRGWHDSMSNTYVVEIDRFEAKKRSLHELNQIGVAQEL</sequence>
<dbReference type="RefSeq" id="WP_019386757.1">
    <property type="nucleotide sequence ID" value="NZ_ALIH01000003.1"/>
</dbReference>